<keyword evidence="2" id="KW-1185">Reference proteome</keyword>
<dbReference type="InterPro" id="IPR006439">
    <property type="entry name" value="HAD-SF_hydro_IA"/>
</dbReference>
<dbReference type="InterPro" id="IPR023198">
    <property type="entry name" value="PGP-like_dom2"/>
</dbReference>
<dbReference type="Pfam" id="PF00702">
    <property type="entry name" value="Hydrolase"/>
    <property type="match status" value="1"/>
</dbReference>
<sequence length="238" mass="25574">MSDPAVSYPLGVLWDMDGTLLDSEKLWDIPLYEYAEKLGGVLSLHTRERMVGTNVPTTMRLLFADVGIEPSESDLLDGAAWISRRTEEVFRAGLPWRPGAAEALRAVRASGVPMALVTSTERALTEVALDTIGRDLFDVTVCGDEVDGLNKPLPEPYLKAARLLGVDAARCVAIEDSPTGVAAAVAAGCTVLVVPCDVVVEAGERRIFRDSLVGVDLDVLKALWFPFVQGGTGRPLRP</sequence>
<protein>
    <submittedName>
        <fullName evidence="1">HAD family phosphatase</fullName>
    </submittedName>
</protein>
<reference evidence="1 2" key="1">
    <citation type="submission" date="2023-11" db="EMBL/GenBank/DDBJ databases">
        <title>Lentzea sokolovensis, sp. nov., Lentzea kristufkii, sp. nov., and Lentzea miocenensis, sp. nov., rare actinobacteria from Sokolov Coal Basin, Miocene lacustrine sediment, Czech Republic.</title>
        <authorList>
            <person name="Lara A."/>
            <person name="Kotroba L."/>
            <person name="Nouioui I."/>
            <person name="Neumann-Schaal M."/>
            <person name="Mast Y."/>
            <person name="Chronakova A."/>
        </authorList>
    </citation>
    <scope>NUCLEOTIDE SEQUENCE [LARGE SCALE GENOMIC DNA]</scope>
    <source>
        <strain evidence="1 2">BCCO 10_0856</strain>
    </source>
</reference>
<gene>
    <name evidence="1" type="ORF">SK803_14605</name>
</gene>
<dbReference type="SFLD" id="SFLDG01129">
    <property type="entry name" value="C1.5:_HAD__Beta-PGM__Phosphata"/>
    <property type="match status" value="1"/>
</dbReference>
<dbReference type="Gene3D" id="3.40.50.1000">
    <property type="entry name" value="HAD superfamily/HAD-like"/>
    <property type="match status" value="1"/>
</dbReference>
<evidence type="ECO:0000313" key="2">
    <source>
        <dbReference type="Proteomes" id="UP001285521"/>
    </source>
</evidence>
<organism evidence="1 2">
    <name type="scientific">Lentzea miocenica</name>
    <dbReference type="NCBI Taxonomy" id="3095431"/>
    <lineage>
        <taxon>Bacteria</taxon>
        <taxon>Bacillati</taxon>
        <taxon>Actinomycetota</taxon>
        <taxon>Actinomycetes</taxon>
        <taxon>Pseudonocardiales</taxon>
        <taxon>Pseudonocardiaceae</taxon>
        <taxon>Lentzea</taxon>
    </lineage>
</organism>
<evidence type="ECO:0000313" key="1">
    <source>
        <dbReference type="EMBL" id="MDX8031453.1"/>
    </source>
</evidence>
<dbReference type="InterPro" id="IPR023214">
    <property type="entry name" value="HAD_sf"/>
</dbReference>
<proteinExistence type="predicted"/>
<dbReference type="SFLD" id="SFLDS00003">
    <property type="entry name" value="Haloacid_Dehalogenase"/>
    <property type="match status" value="1"/>
</dbReference>
<dbReference type="Proteomes" id="UP001285521">
    <property type="component" value="Unassembled WGS sequence"/>
</dbReference>
<dbReference type="Gene3D" id="1.10.150.240">
    <property type="entry name" value="Putative phosphatase, domain 2"/>
    <property type="match status" value="1"/>
</dbReference>
<comment type="caution">
    <text evidence="1">The sequence shown here is derived from an EMBL/GenBank/DDBJ whole genome shotgun (WGS) entry which is preliminary data.</text>
</comment>
<dbReference type="InterPro" id="IPR036412">
    <property type="entry name" value="HAD-like_sf"/>
</dbReference>
<dbReference type="PANTHER" id="PTHR18901">
    <property type="entry name" value="2-DEOXYGLUCOSE-6-PHOSPHATE PHOSPHATASE 2"/>
    <property type="match status" value="1"/>
</dbReference>
<dbReference type="PANTHER" id="PTHR18901:SF38">
    <property type="entry name" value="PSEUDOURIDINE-5'-PHOSPHATASE"/>
    <property type="match status" value="1"/>
</dbReference>
<dbReference type="CDD" id="cd07505">
    <property type="entry name" value="HAD_BPGM-like"/>
    <property type="match status" value="1"/>
</dbReference>
<name>A0ABU4SZY2_9PSEU</name>
<dbReference type="NCBIfam" id="TIGR01509">
    <property type="entry name" value="HAD-SF-IA-v3"/>
    <property type="match status" value="1"/>
</dbReference>
<accession>A0ABU4SZY2</accession>
<dbReference type="SUPFAM" id="SSF56784">
    <property type="entry name" value="HAD-like"/>
    <property type="match status" value="1"/>
</dbReference>
<dbReference type="EMBL" id="JAXAVW010000011">
    <property type="protein sequence ID" value="MDX8031453.1"/>
    <property type="molecule type" value="Genomic_DNA"/>
</dbReference>